<evidence type="ECO:0000256" key="1">
    <source>
        <dbReference type="SAM" id="Phobius"/>
    </source>
</evidence>
<feature type="transmembrane region" description="Helical" evidence="1">
    <location>
        <begin position="7"/>
        <end position="25"/>
    </location>
</feature>
<dbReference type="AlphaFoldDB" id="A0A1S2VD95"/>
<gene>
    <name evidence="2" type="ORF">BLX24_25470</name>
</gene>
<keyword evidence="3" id="KW-1185">Reference proteome</keyword>
<protein>
    <submittedName>
        <fullName evidence="2">Uncharacterized protein</fullName>
    </submittedName>
</protein>
<evidence type="ECO:0000313" key="2">
    <source>
        <dbReference type="EMBL" id="OIN56265.1"/>
    </source>
</evidence>
<organism evidence="2 3">
    <name type="scientific">Arsenicibacter rosenii</name>
    <dbReference type="NCBI Taxonomy" id="1750698"/>
    <lineage>
        <taxon>Bacteria</taxon>
        <taxon>Pseudomonadati</taxon>
        <taxon>Bacteroidota</taxon>
        <taxon>Cytophagia</taxon>
        <taxon>Cytophagales</taxon>
        <taxon>Spirosomataceae</taxon>
        <taxon>Arsenicibacter</taxon>
    </lineage>
</organism>
<keyword evidence="1" id="KW-1133">Transmembrane helix</keyword>
<accession>A0A1S2VD95</accession>
<proteinExistence type="predicted"/>
<dbReference type="Proteomes" id="UP000181790">
    <property type="component" value="Unassembled WGS sequence"/>
</dbReference>
<keyword evidence="1" id="KW-0812">Transmembrane</keyword>
<reference evidence="2 3" key="1">
    <citation type="submission" date="2016-10" db="EMBL/GenBank/DDBJ databases">
        <title>Arsenicibacter rosenii gen. nov., sp. nov., an efficient arsenic-methylating bacterium isolated from an arsenic-contaminated paddy soil.</title>
        <authorList>
            <person name="Huang K."/>
        </authorList>
    </citation>
    <scope>NUCLEOTIDE SEQUENCE [LARGE SCALE GENOMIC DNA]</scope>
    <source>
        <strain evidence="2 3">SM-1</strain>
    </source>
</reference>
<dbReference type="EMBL" id="MORL01000025">
    <property type="protein sequence ID" value="OIN56265.1"/>
    <property type="molecule type" value="Genomic_DNA"/>
</dbReference>
<sequence>MINDKRAVCRIFIRLTIMIMITLLLNRQVITRPRALHGIKSKLTHTYNQKTSAFQNQLFRQYHVIETSPPASIAADGDVSIGRFAVNDRRSTQHPLPIIGKV</sequence>
<evidence type="ECO:0000313" key="3">
    <source>
        <dbReference type="Proteomes" id="UP000181790"/>
    </source>
</evidence>
<comment type="caution">
    <text evidence="2">The sequence shown here is derived from an EMBL/GenBank/DDBJ whole genome shotgun (WGS) entry which is preliminary data.</text>
</comment>
<name>A0A1S2VD95_9BACT</name>
<keyword evidence="1" id="KW-0472">Membrane</keyword>